<dbReference type="Pfam" id="PF00530">
    <property type="entry name" value="SRCR"/>
    <property type="match status" value="1"/>
</dbReference>
<evidence type="ECO:0000313" key="3">
    <source>
        <dbReference type="EMBL" id="CAB3993262.1"/>
    </source>
</evidence>
<evidence type="ECO:0000256" key="1">
    <source>
        <dbReference type="ARBA" id="ARBA00023157"/>
    </source>
</evidence>
<keyword evidence="2" id="KW-0325">Glycoprotein</keyword>
<keyword evidence="3" id="KW-0548">Nucleotidyltransferase</keyword>
<dbReference type="Gene3D" id="3.10.250.10">
    <property type="entry name" value="SRCR-like domain"/>
    <property type="match status" value="1"/>
</dbReference>
<dbReference type="PANTHER" id="PTHR48071:SF18">
    <property type="entry name" value="DELETED IN MALIGNANT BRAIN TUMORS 1 PROTEIN-RELATED"/>
    <property type="match status" value="1"/>
</dbReference>
<dbReference type="InterPro" id="IPR001190">
    <property type="entry name" value="SRCR"/>
</dbReference>
<sequence length="358" mass="40543">MWRMVTSPSYVTALPLRLQGPFSANGTGRVEVFHNGEWGTICDDYWGINDARVVCRQLGYKHAVKALQGRDVPHGTGKIWLHGIACTGSEKNLGGCTHRSWGSHYCSHDEDAGVNCSSTGKNRLLFLTTLSHQFGFRSKYSTGLAVTYFTNTIINEIDRGNLAGAIFIDFRKAFDTVDHAVLIKKMEMLGVRGVQLKWFTEYLSNRQQVVIYDNYRSDYYPVLKHCNVIMYADDTVLYFSHKDIKSIEAVLSEDMDAVAQWLQRNQLVINLKVYCFDTARRLAKEGNLSLCIQIGSDVIRSTTSYVYLGVKLDPTLNFGQYLHRTFKKTSSKMKMLKNLHSSLTVQSALMICQSMIVH</sequence>
<dbReference type="InterPro" id="IPR036772">
    <property type="entry name" value="SRCR-like_dom_sf"/>
</dbReference>
<dbReference type="PROSITE" id="PS50287">
    <property type="entry name" value="SRCR_2"/>
    <property type="match status" value="1"/>
</dbReference>
<dbReference type="PANTHER" id="PTHR48071">
    <property type="entry name" value="SRCR DOMAIN-CONTAINING PROTEIN"/>
    <property type="match status" value="1"/>
</dbReference>
<keyword evidence="4" id="KW-1185">Reference proteome</keyword>
<dbReference type="GO" id="GO:0016020">
    <property type="term" value="C:membrane"/>
    <property type="evidence" value="ECO:0007669"/>
    <property type="project" value="InterPro"/>
</dbReference>
<dbReference type="PRINTS" id="PR00258">
    <property type="entry name" value="SPERACTRCPTR"/>
</dbReference>
<dbReference type="EMBL" id="CACRXK020002220">
    <property type="protein sequence ID" value="CAB3993262.1"/>
    <property type="molecule type" value="Genomic_DNA"/>
</dbReference>
<keyword evidence="3" id="KW-0695">RNA-directed DNA polymerase</keyword>
<evidence type="ECO:0000313" key="4">
    <source>
        <dbReference type="Proteomes" id="UP001152795"/>
    </source>
</evidence>
<dbReference type="InterPro" id="IPR043502">
    <property type="entry name" value="DNA/RNA_pol_sf"/>
</dbReference>
<dbReference type="GO" id="GO:0003964">
    <property type="term" value="F:RNA-directed DNA polymerase activity"/>
    <property type="evidence" value="ECO:0007669"/>
    <property type="project" value="UniProtKB-KW"/>
</dbReference>
<dbReference type="AlphaFoldDB" id="A0A6S7GTB0"/>
<name>A0A6S7GTB0_PARCT</name>
<dbReference type="FunFam" id="3.10.250.10:FF:000011">
    <property type="entry name" value="Scavenger receptor class A member 5"/>
    <property type="match status" value="1"/>
</dbReference>
<dbReference type="SUPFAM" id="SSF56672">
    <property type="entry name" value="DNA/RNA polymerases"/>
    <property type="match status" value="1"/>
</dbReference>
<proteinExistence type="predicted"/>
<reference evidence="3" key="1">
    <citation type="submission" date="2020-04" db="EMBL/GenBank/DDBJ databases">
        <authorList>
            <person name="Alioto T."/>
            <person name="Alioto T."/>
            <person name="Gomez Garrido J."/>
        </authorList>
    </citation>
    <scope>NUCLEOTIDE SEQUENCE</scope>
    <source>
        <strain evidence="3">A484AB</strain>
    </source>
</reference>
<dbReference type="Proteomes" id="UP001152795">
    <property type="component" value="Unassembled WGS sequence"/>
</dbReference>
<dbReference type="SUPFAM" id="SSF56487">
    <property type="entry name" value="SRCR-like"/>
    <property type="match status" value="1"/>
</dbReference>
<dbReference type="SMART" id="SM00202">
    <property type="entry name" value="SR"/>
    <property type="match status" value="1"/>
</dbReference>
<accession>A0A6S7GTB0</accession>
<keyword evidence="1" id="KW-1015">Disulfide bond</keyword>
<keyword evidence="3" id="KW-0808">Transferase</keyword>
<protein>
    <submittedName>
        <fullName evidence="3">RNA-directed DNA polymerase from mobile element jockey</fullName>
    </submittedName>
</protein>
<comment type="caution">
    <text evidence="3">The sequence shown here is derived from an EMBL/GenBank/DDBJ whole genome shotgun (WGS) entry which is preliminary data.</text>
</comment>
<gene>
    <name evidence="3" type="ORF">PACLA_8A034805</name>
</gene>
<evidence type="ECO:0000256" key="2">
    <source>
        <dbReference type="ARBA" id="ARBA00023180"/>
    </source>
</evidence>
<organism evidence="3 4">
    <name type="scientific">Paramuricea clavata</name>
    <name type="common">Red gorgonian</name>
    <name type="synonym">Violescent sea-whip</name>
    <dbReference type="NCBI Taxonomy" id="317549"/>
    <lineage>
        <taxon>Eukaryota</taxon>
        <taxon>Metazoa</taxon>
        <taxon>Cnidaria</taxon>
        <taxon>Anthozoa</taxon>
        <taxon>Octocorallia</taxon>
        <taxon>Malacalcyonacea</taxon>
        <taxon>Plexauridae</taxon>
        <taxon>Paramuricea</taxon>
    </lineage>
</organism>